<evidence type="ECO:0000256" key="6">
    <source>
        <dbReference type="ARBA" id="ARBA00023136"/>
    </source>
</evidence>
<feature type="transmembrane region" description="Helical" evidence="7">
    <location>
        <begin position="134"/>
        <end position="155"/>
    </location>
</feature>
<evidence type="ECO:0000256" key="4">
    <source>
        <dbReference type="ARBA" id="ARBA00022840"/>
    </source>
</evidence>
<evidence type="ECO:0000256" key="1">
    <source>
        <dbReference type="ARBA" id="ARBA00004651"/>
    </source>
</evidence>
<dbReference type="InterPro" id="IPR036640">
    <property type="entry name" value="ABC1_TM_sf"/>
</dbReference>
<proteinExistence type="predicted"/>
<evidence type="ECO:0000256" key="2">
    <source>
        <dbReference type="ARBA" id="ARBA00022692"/>
    </source>
</evidence>
<dbReference type="PANTHER" id="PTHR24221:SF654">
    <property type="entry name" value="ATP-BINDING CASSETTE SUB-FAMILY B MEMBER 6"/>
    <property type="match status" value="1"/>
</dbReference>
<reference evidence="10 11" key="1">
    <citation type="submission" date="2018-05" db="EMBL/GenBank/DDBJ databases">
        <title>The Hungate 1000. A catalogue of reference genomes from the rumen microbiome.</title>
        <authorList>
            <person name="Kelly W."/>
        </authorList>
    </citation>
    <scope>NUCLEOTIDE SEQUENCE [LARGE SCALE GENOMIC DNA]</scope>
    <source>
        <strain evidence="10 11">SAb67</strain>
    </source>
</reference>
<dbReference type="PROSITE" id="PS50893">
    <property type="entry name" value="ABC_TRANSPORTER_2"/>
    <property type="match status" value="1"/>
</dbReference>
<dbReference type="CDD" id="cd07346">
    <property type="entry name" value="ABC_6TM_exporters"/>
    <property type="match status" value="1"/>
</dbReference>
<feature type="transmembrane region" description="Helical" evidence="7">
    <location>
        <begin position="56"/>
        <end position="77"/>
    </location>
</feature>
<keyword evidence="4 10" id="KW-0067">ATP-binding</keyword>
<feature type="transmembrane region" description="Helical" evidence="7">
    <location>
        <begin position="162"/>
        <end position="181"/>
    </location>
</feature>
<dbReference type="SUPFAM" id="SSF52540">
    <property type="entry name" value="P-loop containing nucleoside triphosphate hydrolases"/>
    <property type="match status" value="1"/>
</dbReference>
<evidence type="ECO:0000256" key="5">
    <source>
        <dbReference type="ARBA" id="ARBA00022989"/>
    </source>
</evidence>
<dbReference type="PANTHER" id="PTHR24221">
    <property type="entry name" value="ATP-BINDING CASSETTE SUB-FAMILY B"/>
    <property type="match status" value="1"/>
</dbReference>
<dbReference type="Pfam" id="PF00005">
    <property type="entry name" value="ABC_tran"/>
    <property type="match status" value="1"/>
</dbReference>
<evidence type="ECO:0000259" key="9">
    <source>
        <dbReference type="PROSITE" id="PS50929"/>
    </source>
</evidence>
<dbReference type="SMART" id="SM00382">
    <property type="entry name" value="AAA"/>
    <property type="match status" value="1"/>
</dbReference>
<dbReference type="InterPro" id="IPR027417">
    <property type="entry name" value="P-loop_NTPase"/>
</dbReference>
<evidence type="ECO:0000256" key="3">
    <source>
        <dbReference type="ARBA" id="ARBA00022741"/>
    </source>
</evidence>
<feature type="domain" description="ABC transmembrane type-1" evidence="9">
    <location>
        <begin position="29"/>
        <end position="302"/>
    </location>
</feature>
<keyword evidence="6 7" id="KW-0472">Membrane</keyword>
<dbReference type="RefSeq" id="WP_109725627.1">
    <property type="nucleotide sequence ID" value="NZ_QGDI01000002.1"/>
</dbReference>
<evidence type="ECO:0000313" key="11">
    <source>
        <dbReference type="Proteomes" id="UP000245720"/>
    </source>
</evidence>
<dbReference type="InterPro" id="IPR011527">
    <property type="entry name" value="ABC1_TM_dom"/>
</dbReference>
<keyword evidence="2 7" id="KW-0812">Transmembrane</keyword>
<dbReference type="OrthoDB" id="9762778at2"/>
<comment type="caution">
    <text evidence="10">The sequence shown here is derived from an EMBL/GenBank/DDBJ whole genome shotgun (WGS) entry which is preliminary data.</text>
</comment>
<organism evidence="10 11">
    <name type="scientific">Ruminococcus flavefaciens</name>
    <dbReference type="NCBI Taxonomy" id="1265"/>
    <lineage>
        <taxon>Bacteria</taxon>
        <taxon>Bacillati</taxon>
        <taxon>Bacillota</taxon>
        <taxon>Clostridia</taxon>
        <taxon>Eubacteriales</taxon>
        <taxon>Oscillospiraceae</taxon>
        <taxon>Ruminococcus</taxon>
    </lineage>
</organism>
<feature type="domain" description="ABC transporter" evidence="8">
    <location>
        <begin position="352"/>
        <end position="569"/>
    </location>
</feature>
<gene>
    <name evidence="10" type="ORF">IE37_00755</name>
</gene>
<comment type="subcellular location">
    <subcellularLocation>
        <location evidence="1">Cell membrane</location>
        <topology evidence="1">Multi-pass membrane protein</topology>
    </subcellularLocation>
</comment>
<dbReference type="Pfam" id="PF00664">
    <property type="entry name" value="ABC_membrane"/>
    <property type="match status" value="1"/>
</dbReference>
<dbReference type="InterPro" id="IPR039421">
    <property type="entry name" value="Type_1_exporter"/>
</dbReference>
<accession>A0A315Y4N3</accession>
<dbReference type="Proteomes" id="UP000245720">
    <property type="component" value="Unassembled WGS sequence"/>
</dbReference>
<dbReference type="InterPro" id="IPR003439">
    <property type="entry name" value="ABC_transporter-like_ATP-bd"/>
</dbReference>
<dbReference type="InterPro" id="IPR003593">
    <property type="entry name" value="AAA+_ATPase"/>
</dbReference>
<protein>
    <submittedName>
        <fullName evidence="10">ATP-binding cassette subfamily B protein</fullName>
    </submittedName>
</protein>
<evidence type="ECO:0000256" key="7">
    <source>
        <dbReference type="SAM" id="Phobius"/>
    </source>
</evidence>
<dbReference type="EMBL" id="QGDI01000002">
    <property type="protein sequence ID" value="PWJ14769.1"/>
    <property type="molecule type" value="Genomic_DNA"/>
</dbReference>
<dbReference type="GO" id="GO:0005886">
    <property type="term" value="C:plasma membrane"/>
    <property type="evidence" value="ECO:0007669"/>
    <property type="project" value="UniProtKB-SubCell"/>
</dbReference>
<keyword evidence="5 7" id="KW-1133">Transmembrane helix</keyword>
<dbReference type="PROSITE" id="PS50929">
    <property type="entry name" value="ABC_TM1F"/>
    <property type="match status" value="1"/>
</dbReference>
<sequence length="569" mass="63350">MKNNATKWLYSVPKGKKLYILALMMIQGLHGASGVLYALLLRNIVDCAAAHDRNGFLRYVISTIILVAVQISLRAMVRWLTELSKATFENLFKARLMRNILRKDFASVNAVHSGEWLNRLTSDTVVVADSYVEILPGLAGMIVKMVSAVIMMIVLDRRFTCILLPCAVVMLLLTYGFRKVLKRLHKQVQECDGKLRVFMQERIGSMMMIRSFAAEEQTEQDAADRMNAHKSARMKKNRFSNLCNVGFQAAMNGMYLFGVCYCGYGILIGTISYGTLTAITQLISQIQAPFANITGYLPKYYAMTASAERLMEIEDFSDDSDTAPLSIGEVNRYYSEELRSFGIRNACFTYYPAADSIRKLSKADMPEVIKNVSVDIKKGEYVAFTGHSGCGKSTVLKLLMSIYRLDGGERYLIGSDGIEAPLTPQWRRLFAYVPQGNQLMSGTIREVVSFADSSEDSAERVEKALKIACAEEFVSALENGADTLLGERGTGLSEGQMQRIAIARAIYSESPVLLLDEATSALDERTEKQLLENLRSMTDKTVVIVTHRPAALEICDRTIDFTDNKGGSQ</sequence>
<dbReference type="GO" id="GO:0140359">
    <property type="term" value="F:ABC-type transporter activity"/>
    <property type="evidence" value="ECO:0007669"/>
    <property type="project" value="InterPro"/>
</dbReference>
<feature type="transmembrane region" description="Helical" evidence="7">
    <location>
        <begin position="20"/>
        <end position="44"/>
    </location>
</feature>
<name>A0A315Y4N3_RUMFL</name>
<evidence type="ECO:0000313" key="10">
    <source>
        <dbReference type="EMBL" id="PWJ14769.1"/>
    </source>
</evidence>
<evidence type="ECO:0000259" key="8">
    <source>
        <dbReference type="PROSITE" id="PS50893"/>
    </source>
</evidence>
<dbReference type="GO" id="GO:0016887">
    <property type="term" value="F:ATP hydrolysis activity"/>
    <property type="evidence" value="ECO:0007669"/>
    <property type="project" value="InterPro"/>
</dbReference>
<keyword evidence="3" id="KW-0547">Nucleotide-binding</keyword>
<dbReference type="GO" id="GO:0034040">
    <property type="term" value="F:ATPase-coupled lipid transmembrane transporter activity"/>
    <property type="evidence" value="ECO:0007669"/>
    <property type="project" value="TreeGrafter"/>
</dbReference>
<dbReference type="AlphaFoldDB" id="A0A315Y4N3"/>
<dbReference type="GO" id="GO:0005524">
    <property type="term" value="F:ATP binding"/>
    <property type="evidence" value="ECO:0007669"/>
    <property type="project" value="UniProtKB-KW"/>
</dbReference>
<dbReference type="Gene3D" id="3.40.50.300">
    <property type="entry name" value="P-loop containing nucleotide triphosphate hydrolases"/>
    <property type="match status" value="1"/>
</dbReference>
<dbReference type="Gene3D" id="1.20.1560.10">
    <property type="entry name" value="ABC transporter type 1, transmembrane domain"/>
    <property type="match status" value="1"/>
</dbReference>
<dbReference type="SUPFAM" id="SSF90123">
    <property type="entry name" value="ABC transporter transmembrane region"/>
    <property type="match status" value="1"/>
</dbReference>